<comment type="caution">
    <text evidence="13">The sequence shown here is derived from an EMBL/GenBank/DDBJ whole genome shotgun (WGS) entry which is preliminary data.</text>
</comment>
<evidence type="ECO:0000256" key="9">
    <source>
        <dbReference type="ARBA" id="ARBA00022840"/>
    </source>
</evidence>
<dbReference type="PRINTS" id="PR00344">
    <property type="entry name" value="BCTRLSENSOR"/>
</dbReference>
<dbReference type="Pfam" id="PF02518">
    <property type="entry name" value="HATPase_c"/>
    <property type="match status" value="1"/>
</dbReference>
<keyword evidence="10" id="KW-1133">Transmembrane helix</keyword>
<reference evidence="13 14" key="1">
    <citation type="submission" date="2019-04" db="EMBL/GenBank/DDBJ databases">
        <authorList>
            <person name="Hwang J.C."/>
        </authorList>
    </citation>
    <scope>NUCLEOTIDE SEQUENCE [LARGE SCALE GENOMIC DNA]</scope>
    <source>
        <strain evidence="13 14">IMCC35001</strain>
    </source>
</reference>
<evidence type="ECO:0000256" key="10">
    <source>
        <dbReference type="SAM" id="Phobius"/>
    </source>
</evidence>
<dbReference type="CDD" id="cd06225">
    <property type="entry name" value="HAMP"/>
    <property type="match status" value="1"/>
</dbReference>
<dbReference type="SUPFAM" id="SSF47384">
    <property type="entry name" value="Homodimeric domain of signal transducing histidine kinase"/>
    <property type="match status" value="1"/>
</dbReference>
<dbReference type="InterPro" id="IPR005467">
    <property type="entry name" value="His_kinase_dom"/>
</dbReference>
<dbReference type="InterPro" id="IPR004358">
    <property type="entry name" value="Sig_transdc_His_kin-like_C"/>
</dbReference>
<organism evidence="13 14">
    <name type="scientific">Ferrimonas sediminicola</name>
    <dbReference type="NCBI Taxonomy" id="2569538"/>
    <lineage>
        <taxon>Bacteria</taxon>
        <taxon>Pseudomonadati</taxon>
        <taxon>Pseudomonadota</taxon>
        <taxon>Gammaproteobacteria</taxon>
        <taxon>Alteromonadales</taxon>
        <taxon>Ferrimonadaceae</taxon>
        <taxon>Ferrimonas</taxon>
    </lineage>
</organism>
<feature type="transmembrane region" description="Helical" evidence="10">
    <location>
        <begin position="151"/>
        <end position="171"/>
    </location>
</feature>
<dbReference type="InterPro" id="IPR036097">
    <property type="entry name" value="HisK_dim/P_sf"/>
</dbReference>
<feature type="transmembrane region" description="Helical" evidence="10">
    <location>
        <begin position="12"/>
        <end position="31"/>
    </location>
</feature>
<evidence type="ECO:0000256" key="1">
    <source>
        <dbReference type="ARBA" id="ARBA00000085"/>
    </source>
</evidence>
<dbReference type="InterPro" id="IPR003661">
    <property type="entry name" value="HisK_dim/P_dom"/>
</dbReference>
<evidence type="ECO:0000256" key="4">
    <source>
        <dbReference type="ARBA" id="ARBA00022475"/>
    </source>
</evidence>
<evidence type="ECO:0000313" key="13">
    <source>
        <dbReference type="EMBL" id="TKB50979.1"/>
    </source>
</evidence>
<keyword evidence="14" id="KW-1185">Reference proteome</keyword>
<protein>
    <recommendedName>
        <fullName evidence="3">histidine kinase</fullName>
        <ecNumber evidence="3">2.7.13.3</ecNumber>
    </recommendedName>
</protein>
<dbReference type="SMART" id="SM00387">
    <property type="entry name" value="HATPase_c"/>
    <property type="match status" value="1"/>
</dbReference>
<dbReference type="SMART" id="SM00304">
    <property type="entry name" value="HAMP"/>
    <property type="match status" value="1"/>
</dbReference>
<dbReference type="Pfam" id="PF00512">
    <property type="entry name" value="HisKA"/>
    <property type="match status" value="1"/>
</dbReference>
<dbReference type="Gene3D" id="3.30.565.10">
    <property type="entry name" value="Histidine kinase-like ATPase, C-terminal domain"/>
    <property type="match status" value="1"/>
</dbReference>
<dbReference type="EMBL" id="SWCI01000001">
    <property type="protein sequence ID" value="TKB50979.1"/>
    <property type="molecule type" value="Genomic_DNA"/>
</dbReference>
<evidence type="ECO:0000256" key="5">
    <source>
        <dbReference type="ARBA" id="ARBA00022553"/>
    </source>
</evidence>
<feature type="domain" description="Histidine kinase" evidence="11">
    <location>
        <begin position="234"/>
        <end position="446"/>
    </location>
</feature>
<keyword evidence="7" id="KW-0547">Nucleotide-binding</keyword>
<dbReference type="OrthoDB" id="9804645at2"/>
<name>A0A4U1BI41_9GAMM</name>
<accession>A0A4U1BI41</accession>
<dbReference type="InterPro" id="IPR050980">
    <property type="entry name" value="2C_sensor_his_kinase"/>
</dbReference>
<evidence type="ECO:0000256" key="3">
    <source>
        <dbReference type="ARBA" id="ARBA00012438"/>
    </source>
</evidence>
<dbReference type="GO" id="GO:0000155">
    <property type="term" value="F:phosphorelay sensor kinase activity"/>
    <property type="evidence" value="ECO:0007669"/>
    <property type="project" value="InterPro"/>
</dbReference>
<dbReference type="PANTHER" id="PTHR44936:SF10">
    <property type="entry name" value="SENSOR PROTEIN RSTB"/>
    <property type="match status" value="1"/>
</dbReference>
<keyword evidence="4" id="KW-1003">Cell membrane</keyword>
<dbReference type="AlphaFoldDB" id="A0A4U1BI41"/>
<comment type="subcellular location">
    <subcellularLocation>
        <location evidence="2">Cell membrane</location>
        <topology evidence="2">Multi-pass membrane protein</topology>
    </subcellularLocation>
</comment>
<dbReference type="InterPro" id="IPR003660">
    <property type="entry name" value="HAMP_dom"/>
</dbReference>
<evidence type="ECO:0000256" key="7">
    <source>
        <dbReference type="ARBA" id="ARBA00022741"/>
    </source>
</evidence>
<dbReference type="GO" id="GO:0005524">
    <property type="term" value="F:ATP binding"/>
    <property type="evidence" value="ECO:0007669"/>
    <property type="project" value="UniProtKB-KW"/>
</dbReference>
<dbReference type="RefSeq" id="WP_136850107.1">
    <property type="nucleotide sequence ID" value="NZ_SWCI01000001.1"/>
</dbReference>
<evidence type="ECO:0000313" key="14">
    <source>
        <dbReference type="Proteomes" id="UP000305674"/>
    </source>
</evidence>
<keyword evidence="5" id="KW-0597">Phosphoprotein</keyword>
<dbReference type="InterPro" id="IPR003594">
    <property type="entry name" value="HATPase_dom"/>
</dbReference>
<evidence type="ECO:0000256" key="8">
    <source>
        <dbReference type="ARBA" id="ARBA00022777"/>
    </source>
</evidence>
<dbReference type="PROSITE" id="PS50109">
    <property type="entry name" value="HIS_KIN"/>
    <property type="match status" value="1"/>
</dbReference>
<keyword evidence="9" id="KW-0067">ATP-binding</keyword>
<dbReference type="Gene3D" id="6.10.340.10">
    <property type="match status" value="1"/>
</dbReference>
<dbReference type="GO" id="GO:0005886">
    <property type="term" value="C:plasma membrane"/>
    <property type="evidence" value="ECO:0007669"/>
    <property type="project" value="UniProtKB-SubCell"/>
</dbReference>
<evidence type="ECO:0000256" key="2">
    <source>
        <dbReference type="ARBA" id="ARBA00004651"/>
    </source>
</evidence>
<dbReference type="Gene3D" id="1.10.287.130">
    <property type="match status" value="1"/>
</dbReference>
<feature type="domain" description="HAMP" evidence="12">
    <location>
        <begin position="174"/>
        <end position="226"/>
    </location>
</feature>
<dbReference type="PANTHER" id="PTHR44936">
    <property type="entry name" value="SENSOR PROTEIN CREC"/>
    <property type="match status" value="1"/>
</dbReference>
<dbReference type="CDD" id="cd00082">
    <property type="entry name" value="HisKA"/>
    <property type="match status" value="1"/>
</dbReference>
<keyword evidence="10" id="KW-0812">Transmembrane</keyword>
<keyword evidence="8" id="KW-0418">Kinase</keyword>
<dbReference type="SMART" id="SM00388">
    <property type="entry name" value="HisKA"/>
    <property type="match status" value="1"/>
</dbReference>
<sequence length="448" mass="50024">MNRLIPPLFTRLYLGMILALIGSVFLTASYTDSWYEETEVKDFYADTHAMDTLLSKSWQMQGISPQAYIDAIDLSLSPWNAAWQDNLAAAPCEGCTLMTSFEGGRVYQLEEFRYLSAFTHLEEGGRLLLYDKEFDEFDEDLMTVLEEDPDVASTLMLFALMLSAFGAVLYLPARQLQRQIRQLAHTQERFGRGALGARALVPRSEPVRQLSKGFNRMADAISRSVEESRVLAQAVPHELRTPLSRIQLANGLLRKQCDKPEQVELLDDIDNYIEDMDQLTQQVLTLFRLNSPDRRPCSEQPDQPLSQVLEQRLQWFQQTGTLPVRASIPPLPPIEVNPTCFRLLLDNLMSNAQRYGHSQVRLSAEPCGAGVRVHVDEDGQGIPNADRRRIFIPFSRLDSSRTQATGGLGLGLAIAQAAAHRLGATLSVGDSDLGGARFTIEIPEPGGD</sequence>
<dbReference type="EC" id="2.7.13.3" evidence="3"/>
<keyword evidence="6" id="KW-0808">Transferase</keyword>
<dbReference type="PROSITE" id="PS50885">
    <property type="entry name" value="HAMP"/>
    <property type="match status" value="1"/>
</dbReference>
<comment type="catalytic activity">
    <reaction evidence="1">
        <text>ATP + protein L-histidine = ADP + protein N-phospho-L-histidine.</text>
        <dbReference type="EC" id="2.7.13.3"/>
    </reaction>
</comment>
<gene>
    <name evidence="13" type="ORF">FCL40_00020</name>
</gene>
<keyword evidence="10" id="KW-0472">Membrane</keyword>
<evidence type="ECO:0000259" key="11">
    <source>
        <dbReference type="PROSITE" id="PS50109"/>
    </source>
</evidence>
<proteinExistence type="predicted"/>
<dbReference type="Proteomes" id="UP000305674">
    <property type="component" value="Unassembled WGS sequence"/>
</dbReference>
<dbReference type="SUPFAM" id="SSF55874">
    <property type="entry name" value="ATPase domain of HSP90 chaperone/DNA topoisomerase II/histidine kinase"/>
    <property type="match status" value="1"/>
</dbReference>
<dbReference type="InterPro" id="IPR036890">
    <property type="entry name" value="HATPase_C_sf"/>
</dbReference>
<evidence type="ECO:0000256" key="6">
    <source>
        <dbReference type="ARBA" id="ARBA00022679"/>
    </source>
</evidence>
<evidence type="ECO:0000259" key="12">
    <source>
        <dbReference type="PROSITE" id="PS50885"/>
    </source>
</evidence>